<dbReference type="NCBIfam" id="TIGR04456">
    <property type="entry name" value="LruC_dom"/>
    <property type="match status" value="1"/>
</dbReference>
<keyword evidence="6" id="KW-1185">Reference proteome</keyword>
<proteinExistence type="predicted"/>
<dbReference type="EMBL" id="CAKLDI010000001">
    <property type="protein sequence ID" value="CAH0533441.1"/>
    <property type="molecule type" value="Genomic_DNA"/>
</dbReference>
<dbReference type="InterPro" id="IPR031025">
    <property type="entry name" value="LruC_dom"/>
</dbReference>
<dbReference type="InterPro" id="IPR011042">
    <property type="entry name" value="6-blade_b-propeller_TolB-like"/>
</dbReference>
<dbReference type="InterPro" id="IPR032295">
    <property type="entry name" value="DUF4842"/>
</dbReference>
<evidence type="ECO:0000259" key="4">
    <source>
        <dbReference type="Pfam" id="PF21959"/>
    </source>
</evidence>
<evidence type="ECO:0000313" key="6">
    <source>
        <dbReference type="Proteomes" id="UP000838672"/>
    </source>
</evidence>
<evidence type="ECO:0000259" key="3">
    <source>
        <dbReference type="Pfam" id="PF20009"/>
    </source>
</evidence>
<dbReference type="Pfam" id="PF21959">
    <property type="entry name" value="DUF6923"/>
    <property type="match status" value="1"/>
</dbReference>
<dbReference type="Proteomes" id="UP000838672">
    <property type="component" value="Unassembled WGS sequence"/>
</dbReference>
<feature type="chain" id="PRO_5047436462" description="LruC domain-containing protein" evidence="1">
    <location>
        <begin position="21"/>
        <end position="722"/>
    </location>
</feature>
<reference evidence="5" key="1">
    <citation type="submission" date="2021-11" db="EMBL/GenBank/DDBJ databases">
        <authorList>
            <person name="Rodrigo-Torres L."/>
            <person name="Arahal R. D."/>
            <person name="Lucena T."/>
        </authorList>
    </citation>
    <scope>NUCLEOTIDE SEQUENCE</scope>
    <source>
        <strain evidence="5">CECT 7929</strain>
    </source>
</reference>
<dbReference type="InterPro" id="IPR054215">
    <property type="entry name" value="DUF6923"/>
</dbReference>
<gene>
    <name evidence="5" type="ORF">VST7929_01309</name>
</gene>
<keyword evidence="1" id="KW-0732">Signal</keyword>
<dbReference type="InterPro" id="IPR045474">
    <property type="entry name" value="GEVED"/>
</dbReference>
<feature type="domain" description="DUF4842" evidence="2">
    <location>
        <begin position="472"/>
        <end position="707"/>
    </location>
</feature>
<feature type="domain" description="GEVED" evidence="3">
    <location>
        <begin position="349"/>
        <end position="422"/>
    </location>
</feature>
<dbReference type="SUPFAM" id="SSF75011">
    <property type="entry name" value="3-carboxy-cis,cis-mucoante lactonizing enzyme"/>
    <property type="match status" value="1"/>
</dbReference>
<accession>A0ABN8DTY9</accession>
<dbReference type="Pfam" id="PF20009">
    <property type="entry name" value="GEVED"/>
    <property type="match status" value="1"/>
</dbReference>
<organism evidence="5 6">
    <name type="scientific">Vibrio stylophorae</name>
    <dbReference type="NCBI Taxonomy" id="659351"/>
    <lineage>
        <taxon>Bacteria</taxon>
        <taxon>Pseudomonadati</taxon>
        <taxon>Pseudomonadota</taxon>
        <taxon>Gammaproteobacteria</taxon>
        <taxon>Vibrionales</taxon>
        <taxon>Vibrionaceae</taxon>
        <taxon>Vibrio</taxon>
    </lineage>
</organism>
<feature type="domain" description="DUF6923" evidence="4">
    <location>
        <begin position="73"/>
        <end position="257"/>
    </location>
</feature>
<dbReference type="Gene3D" id="2.120.10.30">
    <property type="entry name" value="TolB, C-terminal domain"/>
    <property type="match status" value="1"/>
</dbReference>
<evidence type="ECO:0000313" key="5">
    <source>
        <dbReference type="EMBL" id="CAH0533441.1"/>
    </source>
</evidence>
<evidence type="ECO:0000259" key="2">
    <source>
        <dbReference type="Pfam" id="PF16130"/>
    </source>
</evidence>
<feature type="signal peptide" evidence="1">
    <location>
        <begin position="1"/>
        <end position="20"/>
    </location>
</feature>
<protein>
    <recommendedName>
        <fullName evidence="7">LruC domain-containing protein</fullName>
    </recommendedName>
</protein>
<sequence length="722" mass="78583">MNQTLAITFASMMLMPAAHAAMPFDACPTEAFLSQGTSTPSGGYETYYKSVDLATGLVRVLSTSDGFVGNRVNSLAFNEADRYLYGFNKETLSIIRLDRYFNGELLDVSGLPAVNFYIGDIYDGDYYLYSTNRGLYRVDLSQSTLTAQTITTNAPLGIHDMAFHPGDGHIYAVVGSNGKLYRINASTGATEYLGETGVRGTALGAHYFDVNGYLYVARNDNGQVFRIDIRDVDNPVPTGVYFAQAEPTGNNDGARCANAPVLARFTDFGDAPDSYQTSLDENGARHLVLSPNYLLGIAVDAEGEAQVSPASDDAHGADDDDGVIFLSPVKAGFDTALQIYIGGGADTVVNAWFDWNQNGQFDAGENTLSDMTLSPGANTVLIRVPDDAVGGQTWARFRSFDQAGLPSYGGASVGEVEDHAITVVASDLDYSYYPGENSWVTLAYEDNWPLVGDYDFNDVVLNYRVVTVMEAGEVIRVDIHGQLTGYGASFSNGFAVHFEGVPANAADVDLAAVRYNGEVQVNHSTIEAGQSELVVMISNNLRQHLTSQGCLYDFFRTWQNCQSNSQFEFVASIPFEAGIEAQNLPAMPLNPFIFATENRYRGNFFGVNYPGRGLEIHLMNQPYTDLADASLFTQGDDASVIDAQNSAAANSEAPSYQSYLTDTGLPWALEITQSNWAHPAEYVDLVSAYPNLVEFVESNGDLSQNWFTQPISRHLFNYTGEE</sequence>
<comment type="caution">
    <text evidence="5">The sequence shown here is derived from an EMBL/GenBank/DDBJ whole genome shotgun (WGS) entry which is preliminary data.</text>
</comment>
<evidence type="ECO:0000256" key="1">
    <source>
        <dbReference type="SAM" id="SignalP"/>
    </source>
</evidence>
<dbReference type="RefSeq" id="WP_237465891.1">
    <property type="nucleotide sequence ID" value="NZ_CAKLDI010000001.1"/>
</dbReference>
<evidence type="ECO:0008006" key="7">
    <source>
        <dbReference type="Google" id="ProtNLM"/>
    </source>
</evidence>
<dbReference type="Pfam" id="PF16130">
    <property type="entry name" value="DUF4842"/>
    <property type="match status" value="1"/>
</dbReference>
<name>A0ABN8DTY9_9VIBR</name>